<keyword evidence="2" id="KW-1185">Reference proteome</keyword>
<name>A0ABQ9FT67_TEGGR</name>
<evidence type="ECO:0000313" key="2">
    <source>
        <dbReference type="Proteomes" id="UP001217089"/>
    </source>
</evidence>
<protein>
    <submittedName>
        <fullName evidence="1">Uncharacterized protein</fullName>
    </submittedName>
</protein>
<evidence type="ECO:0000313" key="1">
    <source>
        <dbReference type="EMBL" id="KAJ8320454.1"/>
    </source>
</evidence>
<gene>
    <name evidence="1" type="ORF">KUTeg_002041</name>
</gene>
<proteinExistence type="predicted"/>
<sequence length="244" mass="27704">MQNFAMSVKMVAEKSGPAKTRYVQALDPDGERLMKTVFLGYTDIAVAGSRALFGLDMRKEYHTLQIPQLGDCKPVCVRQFPPELKEQHFQALQILHCKYEQFSVIVINTVVPANKCHFVADKVIEMCLKSDKASRTAWRYKDIRSIVMFVYTDDKDFVGHLFGKVLSLAMFEIEGVPCNCLLAPGQKAGNGTPNTYDGSQQAIGKFQRILSDWTHLKFDKDLSMSILYKGSTFEDTNMREMMYV</sequence>
<comment type="caution">
    <text evidence="1">The sequence shown here is derived from an EMBL/GenBank/DDBJ whole genome shotgun (WGS) entry which is preliminary data.</text>
</comment>
<reference evidence="1 2" key="1">
    <citation type="submission" date="2022-12" db="EMBL/GenBank/DDBJ databases">
        <title>Chromosome-level genome of Tegillarca granosa.</title>
        <authorList>
            <person name="Kim J."/>
        </authorList>
    </citation>
    <scope>NUCLEOTIDE SEQUENCE [LARGE SCALE GENOMIC DNA]</scope>
    <source>
        <strain evidence="1">Teg-2019</strain>
        <tissue evidence="1">Adductor muscle</tissue>
    </source>
</reference>
<dbReference type="EMBL" id="JARBDR010000141">
    <property type="protein sequence ID" value="KAJ8320454.1"/>
    <property type="molecule type" value="Genomic_DNA"/>
</dbReference>
<accession>A0ABQ9FT67</accession>
<dbReference type="Proteomes" id="UP001217089">
    <property type="component" value="Unassembled WGS sequence"/>
</dbReference>
<organism evidence="1 2">
    <name type="scientific">Tegillarca granosa</name>
    <name type="common">Malaysian cockle</name>
    <name type="synonym">Anadara granosa</name>
    <dbReference type="NCBI Taxonomy" id="220873"/>
    <lineage>
        <taxon>Eukaryota</taxon>
        <taxon>Metazoa</taxon>
        <taxon>Spiralia</taxon>
        <taxon>Lophotrochozoa</taxon>
        <taxon>Mollusca</taxon>
        <taxon>Bivalvia</taxon>
        <taxon>Autobranchia</taxon>
        <taxon>Pteriomorphia</taxon>
        <taxon>Arcoida</taxon>
        <taxon>Arcoidea</taxon>
        <taxon>Arcidae</taxon>
        <taxon>Tegillarca</taxon>
    </lineage>
</organism>